<name>A0A1X9T5M6_9VIRU</name>
<dbReference type="GeneID" id="32878299"/>
<sequence>MEDEAITELLQYFNLERDPKVGTILAGNQVIEKCTKYFRRICTTTYSDSVKGEVTDKKQIRPNASKAKCGICLLTGVTMKYTLTCCKIKCCVECAQELQKNHPCFNKHTFCHRCKTSQGVEEAMFVTACCSTSLCTTCTTDWYRSTICFITGCDNSKRLVWTKVRKPLTSPANIKTKSIEVPCFLSSSEIERTKHLLDVSNEDCILNLPIPGRSEASRLFSFHYDAFNVKEALINDRAVCQSPICFSEHIKGATRRLPVLYPPGHVESVTFTPSTLDCCMICALLRQSILISKMMVDENVYVDPKWYIHVTFAENVNLSPINILNRSVGLIGCTGMFKPTLHFSYWELLSKLQYVNGVLDVSDLIK</sequence>
<accession>A0A1X9T5M6</accession>
<dbReference type="Proteomes" id="UP000203507">
    <property type="component" value="Segment"/>
</dbReference>
<evidence type="ECO:0000313" key="2">
    <source>
        <dbReference type="Proteomes" id="UP000203507"/>
    </source>
</evidence>
<reference evidence="1" key="1">
    <citation type="journal article" date="2017" name="Vet. Pathol.">
        <title>Ranid Herpesvirus 3 and Proliferative Dermatitis in Free-Ranging Wild Common Frogs (Rana Temporaria).</title>
        <authorList>
            <person name="Origgi F.C."/>
            <person name="Schmidt B.R."/>
            <person name="Lohmann P."/>
            <person name="Otten P."/>
            <person name="Akdesir E."/>
            <person name="Gaschen V."/>
            <person name="Aguilar-Bultet L."/>
            <person name="Wahli T."/>
            <person name="Sattler U."/>
            <person name="Stoffel M.H."/>
        </authorList>
    </citation>
    <scope>NUCLEOTIDE SEQUENCE [LARGE SCALE GENOMIC DNA]</scope>
    <source>
        <strain evidence="1">FO1_2015</strain>
    </source>
</reference>
<dbReference type="KEGG" id="vg:32878299"/>
<organism evidence="1">
    <name type="scientific">Ranid herpesvirus 3</name>
    <dbReference type="NCBI Taxonomy" id="1987509"/>
    <lineage>
        <taxon>Viruses</taxon>
        <taxon>Duplodnaviria</taxon>
        <taxon>Heunggongvirae</taxon>
        <taxon>Peploviricota</taxon>
        <taxon>Herviviricetes</taxon>
        <taxon>Herpesvirales</taxon>
        <taxon>Alloherpesviridae</taxon>
        <taxon>Batravirus</taxon>
        <taxon>Batravirus ranidallo3</taxon>
    </lineage>
</organism>
<dbReference type="RefSeq" id="YP_009362474.1">
    <property type="nucleotide sequence ID" value="NC_034618.1"/>
</dbReference>
<dbReference type="OrthoDB" id="35734at10239"/>
<dbReference type="EMBL" id="KX832224">
    <property type="protein sequence ID" value="ARR28965.1"/>
    <property type="molecule type" value="Genomic_DNA"/>
</dbReference>
<protein>
    <submittedName>
        <fullName evidence="1">Uncharacterized protein</fullName>
    </submittedName>
</protein>
<keyword evidence="2" id="KW-1185">Reference proteome</keyword>
<proteinExistence type="predicted"/>
<evidence type="ECO:0000313" key="1">
    <source>
        <dbReference type="EMBL" id="ARR28965.1"/>
    </source>
</evidence>